<dbReference type="RefSeq" id="WP_146651354.1">
    <property type="nucleotide sequence ID" value="NZ_CP012333.1"/>
</dbReference>
<dbReference type="GO" id="GO:0016787">
    <property type="term" value="F:hydrolase activity"/>
    <property type="evidence" value="ECO:0007669"/>
    <property type="project" value="UniProtKB-KW"/>
</dbReference>
<dbReference type="KEGG" id="llu:AKJ09_06647"/>
<dbReference type="Proteomes" id="UP000064967">
    <property type="component" value="Chromosome"/>
</dbReference>
<keyword evidence="4" id="KW-1185">Reference proteome</keyword>
<reference evidence="3 4" key="1">
    <citation type="submission" date="2015-08" db="EMBL/GenBank/DDBJ databases">
        <authorList>
            <person name="Babu N.S."/>
            <person name="Beckwith C.J."/>
            <person name="Beseler K.G."/>
            <person name="Brison A."/>
            <person name="Carone J.V."/>
            <person name="Caskin T.P."/>
            <person name="Diamond M."/>
            <person name="Durham M.E."/>
            <person name="Foxe J.M."/>
            <person name="Go M."/>
            <person name="Henderson B.A."/>
            <person name="Jones I.B."/>
            <person name="McGettigan J.A."/>
            <person name="Micheletti S.J."/>
            <person name="Nasrallah M.E."/>
            <person name="Ortiz D."/>
            <person name="Piller C.R."/>
            <person name="Privatt S.R."/>
            <person name="Schneider S.L."/>
            <person name="Sharp S."/>
            <person name="Smith T.C."/>
            <person name="Stanton J.D."/>
            <person name="Ullery H.E."/>
            <person name="Wilson R.J."/>
            <person name="Serrano M.G."/>
            <person name="Buck G."/>
            <person name="Lee V."/>
            <person name="Wang Y."/>
            <person name="Carvalho R."/>
            <person name="Voegtly L."/>
            <person name="Shi R."/>
            <person name="Duckworth R."/>
            <person name="Johnson A."/>
            <person name="Loviza R."/>
            <person name="Walstead R."/>
            <person name="Shah Z."/>
            <person name="Kiflezghi M."/>
            <person name="Wade K."/>
            <person name="Ball S.L."/>
            <person name="Bradley K.W."/>
            <person name="Asai D.J."/>
            <person name="Bowman C.A."/>
            <person name="Russell D.A."/>
            <person name="Pope W.H."/>
            <person name="Jacobs-Sera D."/>
            <person name="Hendrix R.W."/>
            <person name="Hatfull G.F."/>
        </authorList>
    </citation>
    <scope>NUCLEOTIDE SEQUENCE [LARGE SCALE GENOMIC DNA]</scope>
    <source>
        <strain evidence="3 4">DSM 27648</strain>
    </source>
</reference>
<dbReference type="InterPro" id="IPR029058">
    <property type="entry name" value="AB_hydrolase_fold"/>
</dbReference>
<keyword evidence="1" id="KW-0732">Signal</keyword>
<accession>A0A0K1Q2J1</accession>
<evidence type="ECO:0000313" key="4">
    <source>
        <dbReference type="Proteomes" id="UP000064967"/>
    </source>
</evidence>
<protein>
    <submittedName>
        <fullName evidence="3">CobN component of cobalt chelatase involved in B12 biosynthesis</fullName>
    </submittedName>
</protein>
<evidence type="ECO:0000256" key="2">
    <source>
        <dbReference type="ARBA" id="ARBA00022801"/>
    </source>
</evidence>
<dbReference type="OrthoDB" id="9767239at2"/>
<name>A0A0K1Q2J1_9BACT</name>
<sequence length="197" mass="20975">MPASYDRTKPMRLVVGLHGCGDSAKNFATWGVNPYDGRATQQHIGISIDGASGGSSCWNIGGDDDKVLAAVDDISKCFWVHQKKVTVIGYSSGGQLAYRVGLKNASRFAGILIENSGLYAADSNPDSLLANASRKIPIAHRAHQNDSVFALSRVQADWNKIKAAGFPLTSDVVAGDHSGSSADWLYLLPLSADWKAP</sequence>
<dbReference type="EMBL" id="CP012333">
    <property type="protein sequence ID" value="AKU99983.1"/>
    <property type="molecule type" value="Genomic_DNA"/>
</dbReference>
<evidence type="ECO:0000313" key="3">
    <source>
        <dbReference type="EMBL" id="AKU99983.1"/>
    </source>
</evidence>
<organism evidence="3 4">
    <name type="scientific">Labilithrix luteola</name>
    <dbReference type="NCBI Taxonomy" id="1391654"/>
    <lineage>
        <taxon>Bacteria</taxon>
        <taxon>Pseudomonadati</taxon>
        <taxon>Myxococcota</taxon>
        <taxon>Polyangia</taxon>
        <taxon>Polyangiales</taxon>
        <taxon>Labilitrichaceae</taxon>
        <taxon>Labilithrix</taxon>
    </lineage>
</organism>
<evidence type="ECO:0000256" key="1">
    <source>
        <dbReference type="ARBA" id="ARBA00022729"/>
    </source>
</evidence>
<keyword evidence="2" id="KW-0378">Hydrolase</keyword>
<gene>
    <name evidence="3" type="ORF">AKJ09_06647</name>
</gene>
<dbReference type="AlphaFoldDB" id="A0A0K1Q2J1"/>
<dbReference type="InterPro" id="IPR050955">
    <property type="entry name" value="Plant_Biomass_Hydrol_Est"/>
</dbReference>
<proteinExistence type="predicted"/>
<dbReference type="Gene3D" id="3.40.50.1820">
    <property type="entry name" value="alpha/beta hydrolase"/>
    <property type="match status" value="1"/>
</dbReference>
<dbReference type="PANTHER" id="PTHR43037:SF5">
    <property type="entry name" value="FERULOYL ESTERASE"/>
    <property type="match status" value="1"/>
</dbReference>
<dbReference type="SUPFAM" id="SSF53474">
    <property type="entry name" value="alpha/beta-Hydrolases"/>
    <property type="match status" value="1"/>
</dbReference>
<dbReference type="PANTHER" id="PTHR43037">
    <property type="entry name" value="UNNAMED PRODUCT-RELATED"/>
    <property type="match status" value="1"/>
</dbReference>